<evidence type="ECO:0000313" key="5">
    <source>
        <dbReference type="Proteomes" id="UP000244090"/>
    </source>
</evidence>
<dbReference type="InterPro" id="IPR011250">
    <property type="entry name" value="OMP/PagP_B-barrel"/>
</dbReference>
<feature type="domain" description="Outer membrane protein beta-barrel" evidence="3">
    <location>
        <begin position="9"/>
        <end position="163"/>
    </location>
</feature>
<evidence type="ECO:0000313" key="4">
    <source>
        <dbReference type="EMBL" id="PTX62645.1"/>
    </source>
</evidence>
<dbReference type="RefSeq" id="WP_108113642.1">
    <property type="nucleotide sequence ID" value="NZ_QBKT01000002.1"/>
</dbReference>
<sequence>MKKTILAIVAVFAMVFTANAQDGKFEVGINGALPVGDAGDAYTFSVGLDAAYLWNVSDKFDAGVATGFTNAFGDEFSVAGITFEVEDAQFIPLAGTARYNVSSDFFLGADLGYAIGINDGNDGGFYYRPKVGYNVSEKVSLNLSYTGISVDGGSFDTIGLGVMFGL</sequence>
<dbReference type="Pfam" id="PF13505">
    <property type="entry name" value="OMP_b-brl"/>
    <property type="match status" value="1"/>
</dbReference>
<organism evidence="4 5">
    <name type="scientific">Kordia periserrulae</name>
    <dbReference type="NCBI Taxonomy" id="701523"/>
    <lineage>
        <taxon>Bacteria</taxon>
        <taxon>Pseudomonadati</taxon>
        <taxon>Bacteroidota</taxon>
        <taxon>Flavobacteriia</taxon>
        <taxon>Flavobacteriales</taxon>
        <taxon>Flavobacteriaceae</taxon>
        <taxon>Kordia</taxon>
    </lineage>
</organism>
<protein>
    <submittedName>
        <fullName evidence="4">Outer membrane protein with beta-barrel domain</fullName>
    </submittedName>
</protein>
<gene>
    <name evidence="4" type="ORF">C8N46_10241</name>
</gene>
<reference evidence="4 5" key="1">
    <citation type="submission" date="2018-04" db="EMBL/GenBank/DDBJ databases">
        <title>Genomic Encyclopedia of Archaeal and Bacterial Type Strains, Phase II (KMG-II): from individual species to whole genera.</title>
        <authorList>
            <person name="Goeker M."/>
        </authorList>
    </citation>
    <scope>NUCLEOTIDE SEQUENCE [LARGE SCALE GENOMIC DNA]</scope>
    <source>
        <strain evidence="4 5">DSM 25731</strain>
    </source>
</reference>
<accession>A0A2T6C2U9</accession>
<dbReference type="InterPro" id="IPR027385">
    <property type="entry name" value="Beta-barrel_OMP"/>
</dbReference>
<dbReference type="AlphaFoldDB" id="A0A2T6C2U9"/>
<comment type="caution">
    <text evidence="4">The sequence shown here is derived from an EMBL/GenBank/DDBJ whole genome shotgun (WGS) entry which is preliminary data.</text>
</comment>
<evidence type="ECO:0000256" key="2">
    <source>
        <dbReference type="SAM" id="SignalP"/>
    </source>
</evidence>
<feature type="chain" id="PRO_5015686756" evidence="2">
    <location>
        <begin position="21"/>
        <end position="166"/>
    </location>
</feature>
<feature type="signal peptide" evidence="2">
    <location>
        <begin position="1"/>
        <end position="20"/>
    </location>
</feature>
<keyword evidence="1 2" id="KW-0732">Signal</keyword>
<keyword evidence="5" id="KW-1185">Reference proteome</keyword>
<dbReference type="EMBL" id="QBKT01000002">
    <property type="protein sequence ID" value="PTX62645.1"/>
    <property type="molecule type" value="Genomic_DNA"/>
</dbReference>
<evidence type="ECO:0000259" key="3">
    <source>
        <dbReference type="Pfam" id="PF13505"/>
    </source>
</evidence>
<name>A0A2T6C2U9_9FLAO</name>
<dbReference type="OrthoDB" id="1492374at2"/>
<dbReference type="SUPFAM" id="SSF56925">
    <property type="entry name" value="OMPA-like"/>
    <property type="match status" value="1"/>
</dbReference>
<proteinExistence type="predicted"/>
<dbReference type="Proteomes" id="UP000244090">
    <property type="component" value="Unassembled WGS sequence"/>
</dbReference>
<evidence type="ECO:0000256" key="1">
    <source>
        <dbReference type="ARBA" id="ARBA00022729"/>
    </source>
</evidence>